<evidence type="ECO:0000313" key="3">
    <source>
        <dbReference type="Proteomes" id="UP001275084"/>
    </source>
</evidence>
<feature type="compositionally biased region" description="Basic and acidic residues" evidence="1">
    <location>
        <begin position="29"/>
        <end position="48"/>
    </location>
</feature>
<keyword evidence="3" id="KW-1185">Reference proteome</keyword>
<accession>A0AAJ0HJB3</accession>
<sequence>MDRNRDGTAVCGVPDRPRSPNKSIFRPNTEAHETDFKTEEHFPEKRKQEPHPLMAAAHHNRTQSPLCRLPDQVLVRLMQLSDKVTVECLRRCSRLFLRLFPTACEAARDCDGHNIDRFPWPTSELSTFLPEEKTELLSLIAGDEYCKDCLAARHASNWQARVTALTKTNLHCSKCNADHPACLFSARERKKKLSKRICIGHQGHLRLCKHVKVPWSSITSGAEKRVQTAGPPAPYRSLVDCKRSSHVRACRNRRPFLDFLRVSAPKSSRTHTLCCPPHPIISCALKKSPNVPGTMALVLRILWSGHIGPLERGRDGRFQADELERGVKQLYQQQGRLICPQITPGPVAGSRLCGPGRCDCLEYAGKTTDWQRPPVEWRRTITCRARNNLGLSHGVDKKHALNKVRNTGLGGGLGERKVEFAGQCYSKYLWTQTPTGYLLFHKTEAIGCAESVDCVVVSYQSMIVLDLDKDCHLRRMNWNWYQALDPDSYDIAKDTEGFGLYWCKDGGCRNYYRFSRSRLRGFLKHADYVQSCPSGASAEATLDGEHGDR</sequence>
<evidence type="ECO:0000313" key="2">
    <source>
        <dbReference type="EMBL" id="KAK3353756.1"/>
    </source>
</evidence>
<dbReference type="EMBL" id="JAUIQD010000004">
    <property type="protein sequence ID" value="KAK3353756.1"/>
    <property type="molecule type" value="Genomic_DNA"/>
</dbReference>
<proteinExistence type="predicted"/>
<gene>
    <name evidence="2" type="ORF">B0T25DRAFT_220623</name>
</gene>
<evidence type="ECO:0008006" key="4">
    <source>
        <dbReference type="Google" id="ProtNLM"/>
    </source>
</evidence>
<feature type="region of interest" description="Disordered" evidence="1">
    <location>
        <begin position="1"/>
        <end position="48"/>
    </location>
</feature>
<organism evidence="2 3">
    <name type="scientific">Lasiosphaeria hispida</name>
    <dbReference type="NCBI Taxonomy" id="260671"/>
    <lineage>
        <taxon>Eukaryota</taxon>
        <taxon>Fungi</taxon>
        <taxon>Dikarya</taxon>
        <taxon>Ascomycota</taxon>
        <taxon>Pezizomycotina</taxon>
        <taxon>Sordariomycetes</taxon>
        <taxon>Sordariomycetidae</taxon>
        <taxon>Sordariales</taxon>
        <taxon>Lasiosphaeriaceae</taxon>
        <taxon>Lasiosphaeria</taxon>
    </lineage>
</organism>
<name>A0AAJ0HJB3_9PEZI</name>
<protein>
    <recommendedName>
        <fullName evidence="4">F-box domain-containing protein</fullName>
    </recommendedName>
</protein>
<reference evidence="2" key="2">
    <citation type="submission" date="2023-06" db="EMBL/GenBank/DDBJ databases">
        <authorList>
            <consortium name="Lawrence Berkeley National Laboratory"/>
            <person name="Haridas S."/>
            <person name="Hensen N."/>
            <person name="Bonometti L."/>
            <person name="Westerberg I."/>
            <person name="Brannstrom I.O."/>
            <person name="Guillou S."/>
            <person name="Cros-Aarteil S."/>
            <person name="Calhoun S."/>
            <person name="Kuo A."/>
            <person name="Mondo S."/>
            <person name="Pangilinan J."/>
            <person name="Riley R."/>
            <person name="Labutti K."/>
            <person name="Andreopoulos B."/>
            <person name="Lipzen A."/>
            <person name="Chen C."/>
            <person name="Yanf M."/>
            <person name="Daum C."/>
            <person name="Ng V."/>
            <person name="Clum A."/>
            <person name="Steindorff A."/>
            <person name="Ohm R."/>
            <person name="Martin F."/>
            <person name="Silar P."/>
            <person name="Natvig D."/>
            <person name="Lalanne C."/>
            <person name="Gautier V."/>
            <person name="Ament-Velasquez S.L."/>
            <person name="Kruys A."/>
            <person name="Hutchinson M.I."/>
            <person name="Powell A.J."/>
            <person name="Barry K."/>
            <person name="Miller A.N."/>
            <person name="Grigoriev I.V."/>
            <person name="Debuchy R."/>
            <person name="Gladieux P."/>
            <person name="Thoren M.H."/>
            <person name="Johannesson H."/>
        </authorList>
    </citation>
    <scope>NUCLEOTIDE SEQUENCE</scope>
    <source>
        <strain evidence="2">CBS 955.72</strain>
    </source>
</reference>
<dbReference type="AlphaFoldDB" id="A0AAJ0HJB3"/>
<reference evidence="2" key="1">
    <citation type="journal article" date="2023" name="Mol. Phylogenet. Evol.">
        <title>Genome-scale phylogeny and comparative genomics of the fungal order Sordariales.</title>
        <authorList>
            <person name="Hensen N."/>
            <person name="Bonometti L."/>
            <person name="Westerberg I."/>
            <person name="Brannstrom I.O."/>
            <person name="Guillou S."/>
            <person name="Cros-Aarteil S."/>
            <person name="Calhoun S."/>
            <person name="Haridas S."/>
            <person name="Kuo A."/>
            <person name="Mondo S."/>
            <person name="Pangilinan J."/>
            <person name="Riley R."/>
            <person name="LaButti K."/>
            <person name="Andreopoulos B."/>
            <person name="Lipzen A."/>
            <person name="Chen C."/>
            <person name="Yan M."/>
            <person name="Daum C."/>
            <person name="Ng V."/>
            <person name="Clum A."/>
            <person name="Steindorff A."/>
            <person name="Ohm R.A."/>
            <person name="Martin F."/>
            <person name="Silar P."/>
            <person name="Natvig D.O."/>
            <person name="Lalanne C."/>
            <person name="Gautier V."/>
            <person name="Ament-Velasquez S.L."/>
            <person name="Kruys A."/>
            <person name="Hutchinson M.I."/>
            <person name="Powell A.J."/>
            <person name="Barry K."/>
            <person name="Miller A.N."/>
            <person name="Grigoriev I.V."/>
            <person name="Debuchy R."/>
            <person name="Gladieux P."/>
            <person name="Hiltunen Thoren M."/>
            <person name="Johannesson H."/>
        </authorList>
    </citation>
    <scope>NUCLEOTIDE SEQUENCE</scope>
    <source>
        <strain evidence="2">CBS 955.72</strain>
    </source>
</reference>
<evidence type="ECO:0000256" key="1">
    <source>
        <dbReference type="SAM" id="MobiDB-lite"/>
    </source>
</evidence>
<dbReference type="Proteomes" id="UP001275084">
    <property type="component" value="Unassembled WGS sequence"/>
</dbReference>
<comment type="caution">
    <text evidence="2">The sequence shown here is derived from an EMBL/GenBank/DDBJ whole genome shotgun (WGS) entry which is preliminary data.</text>
</comment>